<evidence type="ECO:0000313" key="1">
    <source>
        <dbReference type="EMBL" id="KAH8003277.1"/>
    </source>
</evidence>
<gene>
    <name evidence="1" type="ORF">K3G42_016257</name>
</gene>
<name>A0ACB8FDK6_9SAUR</name>
<keyword evidence="2" id="KW-1185">Reference proteome</keyword>
<sequence length="133" mass="14526">MKKDNRWLRPQIYSLESMESLLVIMSVGCAPGFVSEPTNSTKAQSAGPICGQGSYKIYFLSCILVGCHWMPFSNSVEPVVLSSAMIADVEMAEAESFLISLVPALDLKELTVTYTVQPLKTSAKKQFSPADDL</sequence>
<dbReference type="EMBL" id="CM037622">
    <property type="protein sequence ID" value="KAH8003277.1"/>
    <property type="molecule type" value="Genomic_DNA"/>
</dbReference>
<comment type="caution">
    <text evidence="1">The sequence shown here is derived from an EMBL/GenBank/DDBJ whole genome shotgun (WGS) entry which is preliminary data.</text>
</comment>
<proteinExistence type="predicted"/>
<organism evidence="1 2">
    <name type="scientific">Sphaerodactylus townsendi</name>
    <dbReference type="NCBI Taxonomy" id="933632"/>
    <lineage>
        <taxon>Eukaryota</taxon>
        <taxon>Metazoa</taxon>
        <taxon>Chordata</taxon>
        <taxon>Craniata</taxon>
        <taxon>Vertebrata</taxon>
        <taxon>Euteleostomi</taxon>
        <taxon>Lepidosauria</taxon>
        <taxon>Squamata</taxon>
        <taxon>Bifurcata</taxon>
        <taxon>Gekkota</taxon>
        <taxon>Sphaerodactylidae</taxon>
        <taxon>Sphaerodactylus</taxon>
    </lineage>
</organism>
<evidence type="ECO:0000313" key="2">
    <source>
        <dbReference type="Proteomes" id="UP000827872"/>
    </source>
</evidence>
<protein>
    <submittedName>
        <fullName evidence="1">Uncharacterized protein</fullName>
    </submittedName>
</protein>
<reference evidence="1" key="1">
    <citation type="submission" date="2021-08" db="EMBL/GenBank/DDBJ databases">
        <title>The first chromosome-level gecko genome reveals the dynamic sex chromosomes of Neotropical dwarf geckos (Sphaerodactylidae: Sphaerodactylus).</title>
        <authorList>
            <person name="Pinto B.J."/>
            <person name="Keating S.E."/>
            <person name="Gamble T."/>
        </authorList>
    </citation>
    <scope>NUCLEOTIDE SEQUENCE</scope>
    <source>
        <strain evidence="1">TG3544</strain>
    </source>
</reference>
<accession>A0ACB8FDK6</accession>
<dbReference type="Proteomes" id="UP000827872">
    <property type="component" value="Linkage Group LG09"/>
</dbReference>